<dbReference type="GeneID" id="11538090"/>
<organism evidence="1 2">
    <name type="scientific">Cyanophage NATL1A-7</name>
    <dbReference type="NCBI Taxonomy" id="445693"/>
    <lineage>
        <taxon>Viruses</taxon>
        <taxon>Duplodnaviria</taxon>
        <taxon>Heunggongvirae</taxon>
        <taxon>Uroviricota</taxon>
        <taxon>Caudoviricetes</taxon>
        <taxon>Autographivirales</taxon>
        <taxon>Sechaudvirinae</taxon>
        <taxon>Cheungvirus</taxon>
        <taxon>Cheungvirus NATL1A7</taxon>
    </lineage>
</organism>
<gene>
    <name evidence="1" type="ORF">CYIG_00039</name>
</gene>
<name>E3SNA8_9CAUD</name>
<accession>E3SNA8</accession>
<dbReference type="Proteomes" id="UP000006531">
    <property type="component" value="Segment"/>
</dbReference>
<evidence type="ECO:0000313" key="2">
    <source>
        <dbReference type="Proteomes" id="UP000006531"/>
    </source>
</evidence>
<dbReference type="EMBL" id="GU071102">
    <property type="protein sequence ID" value="ADP00112.1"/>
    <property type="molecule type" value="Genomic_DNA"/>
</dbReference>
<protein>
    <submittedName>
        <fullName evidence="1">Predicted protein</fullName>
    </submittedName>
</protein>
<proteinExistence type="predicted"/>
<reference evidence="1 2" key="1">
    <citation type="submission" date="2009-10" db="EMBL/GenBank/DDBJ databases">
        <title>The Genome Sequence of Cyanophage NATL1A-7.</title>
        <authorList>
            <consortium name="The Broad Institute Genome Sequencing Platform"/>
            <person name="Henn M.R."/>
            <person name="Sullivan M.S."/>
            <person name="Osburne M.S."/>
            <person name="Levin J."/>
            <person name="Malboeuf C."/>
            <person name="Casali M."/>
            <person name="Russ C."/>
            <person name="Lennon N."/>
            <person name="Erlich R."/>
            <person name="Young S.K."/>
            <person name="Koehrsen M."/>
            <person name="Yandava C."/>
            <person name="Zeng Q."/>
            <person name="Alvarado L."/>
            <person name="Anderson S."/>
            <person name="Berlin A."/>
            <person name="Borenstein D."/>
            <person name="Chen Z."/>
            <person name="Engels R."/>
            <person name="Freedman E."/>
            <person name="Gellesch M."/>
            <person name="Goldberg J."/>
            <person name="Green L."/>
            <person name="Griggs A."/>
            <person name="Gujja S."/>
            <person name="Heiman D."/>
            <person name="Hepburn T."/>
            <person name="Howarth C."/>
            <person name="Jen D."/>
            <person name="Larson L."/>
            <person name="Lewis B."/>
            <person name="Mehta T."/>
            <person name="Park D."/>
            <person name="Pearson M."/>
            <person name="Roberts A."/>
            <person name="Ryan E."/>
            <person name="Saif S."/>
            <person name="Shea T."/>
            <person name="Shenoy N."/>
            <person name="Sisk P."/>
            <person name="Stolte C."/>
            <person name="Sykes S."/>
            <person name="Walk T."/>
            <person name="White J."/>
            <person name="Yu Q."/>
            <person name="Coleman M.L."/>
            <person name="Huang K.H."/>
            <person name="Weigele P.R."/>
            <person name="DeFrancesco A.S."/>
            <person name="Kern S.E."/>
            <person name="Thompson L.R."/>
            <person name="Fu R."/>
            <person name="Hombeck B."/>
            <person name="Chisholm S.W."/>
            <person name="Haas B."/>
            <person name="Nusbaum C."/>
            <person name="Galagan J."/>
            <person name="Birren B."/>
        </authorList>
    </citation>
    <scope>NUCLEOTIDE SEQUENCE [LARGE SCALE GENOMIC DNA]</scope>
    <source>
        <strain evidence="1">NATL1A-7</strain>
    </source>
</reference>
<sequence length="52" mass="6097">MNNEYPVFLRKDEWEDVIDFIGCTSFADDQTDELHAYGIQLIESIKEQVNES</sequence>
<keyword evidence="2" id="KW-1185">Reference proteome</keyword>
<evidence type="ECO:0000313" key="1">
    <source>
        <dbReference type="EMBL" id="ADP00112.1"/>
    </source>
</evidence>
<dbReference type="RefSeq" id="YP_005087484.1">
    <property type="nucleotide sequence ID" value="NC_016658.1"/>
</dbReference>
<dbReference type="KEGG" id="vg:11538090"/>